<dbReference type="AlphaFoldDB" id="A0A420PGS6"/>
<dbReference type="PANTHER" id="PTHR43452">
    <property type="entry name" value="PYRUVATE DECARBOXYLASE"/>
    <property type="match status" value="1"/>
</dbReference>
<keyword evidence="7" id="KW-0210">Decarboxylase</keyword>
<evidence type="ECO:0000256" key="1">
    <source>
        <dbReference type="ARBA" id="ARBA00001041"/>
    </source>
</evidence>
<feature type="domain" description="Thiamine pyrophosphate enzyme central" evidence="13">
    <location>
        <begin position="201"/>
        <end position="307"/>
    </location>
</feature>
<gene>
    <name evidence="16" type="ORF">BFJ68_g16111</name>
</gene>
<dbReference type="CDD" id="cd02005">
    <property type="entry name" value="TPP_PDC_IPDC"/>
    <property type="match status" value="1"/>
</dbReference>
<dbReference type="GO" id="GO:0030976">
    <property type="term" value="F:thiamine pyrophosphate binding"/>
    <property type="evidence" value="ECO:0007669"/>
    <property type="project" value="InterPro"/>
</dbReference>
<dbReference type="VEuPathDB" id="FungiDB:FOC4_g10004128"/>
<dbReference type="FunFam" id="3.40.50.970:FF:000024">
    <property type="entry name" value="Pyruvate decarboxylase isozyme"/>
    <property type="match status" value="1"/>
</dbReference>
<evidence type="ECO:0000256" key="7">
    <source>
        <dbReference type="ARBA" id="ARBA00022793"/>
    </source>
</evidence>
<dbReference type="EC" id="4.1.1.1" evidence="4"/>
<dbReference type="VEuPathDB" id="FungiDB:FOIG_13570"/>
<dbReference type="Pfam" id="PF02775">
    <property type="entry name" value="TPP_enzyme_C"/>
    <property type="match status" value="1"/>
</dbReference>
<protein>
    <recommendedName>
        <fullName evidence="5">Pyruvate decarboxylase</fullName>
        <ecNumber evidence="4">4.1.1.1</ecNumber>
    </recommendedName>
</protein>
<comment type="similarity">
    <text evidence="3 12">Belongs to the TPP enzyme family.</text>
</comment>
<evidence type="ECO:0000313" key="16">
    <source>
        <dbReference type="EMBL" id="RKK91726.1"/>
    </source>
</evidence>
<dbReference type="SUPFAM" id="SSF52467">
    <property type="entry name" value="DHS-like NAD/FAD-binding domain"/>
    <property type="match status" value="1"/>
</dbReference>
<feature type="domain" description="Thiamine pyrophosphate enzyme TPP-binding" evidence="14">
    <location>
        <begin position="403"/>
        <end position="493"/>
    </location>
</feature>
<dbReference type="PIRSF" id="PIRSF036565">
    <property type="entry name" value="Pyruvt_ip_decrb"/>
    <property type="match status" value="1"/>
</dbReference>
<dbReference type="SUPFAM" id="SSF52518">
    <property type="entry name" value="Thiamin diphosphate-binding fold (THDP-binding)"/>
    <property type="match status" value="2"/>
</dbReference>
<dbReference type="EMBL" id="MRCY01000217">
    <property type="protein sequence ID" value="RKK91726.1"/>
    <property type="molecule type" value="Genomic_DNA"/>
</dbReference>
<keyword evidence="9 12" id="KW-0786">Thiamine pyrophosphate</keyword>
<dbReference type="InterPro" id="IPR012001">
    <property type="entry name" value="Thiamin_PyroP_enz_TPP-bd_dom"/>
</dbReference>
<comment type="caution">
    <text evidence="16">The sequence shown here is derived from an EMBL/GenBank/DDBJ whole genome shotgun (WGS) entry which is preliminary data.</text>
</comment>
<keyword evidence="6 11" id="KW-0479">Metal-binding</keyword>
<evidence type="ECO:0000256" key="4">
    <source>
        <dbReference type="ARBA" id="ARBA00013202"/>
    </source>
</evidence>
<dbReference type="VEuPathDB" id="FungiDB:FOC1_g10003878"/>
<dbReference type="InterPro" id="IPR012110">
    <property type="entry name" value="PDC/IPDC-like"/>
</dbReference>
<comment type="catalytic activity">
    <reaction evidence="1">
        <text>a 2-oxocarboxylate + H(+) = an aldehyde + CO2</text>
        <dbReference type="Rhea" id="RHEA:11628"/>
        <dbReference type="ChEBI" id="CHEBI:15378"/>
        <dbReference type="ChEBI" id="CHEBI:16526"/>
        <dbReference type="ChEBI" id="CHEBI:17478"/>
        <dbReference type="ChEBI" id="CHEBI:35179"/>
        <dbReference type="EC" id="4.1.1.1"/>
    </reaction>
</comment>
<evidence type="ECO:0000256" key="2">
    <source>
        <dbReference type="ARBA" id="ARBA00001964"/>
    </source>
</evidence>
<dbReference type="InterPro" id="IPR012000">
    <property type="entry name" value="Thiamin_PyroP_enz_cen_dom"/>
</dbReference>
<feature type="binding site" evidence="11">
    <location>
        <position position="485"/>
    </location>
    <ligand>
        <name>Mg(2+)</name>
        <dbReference type="ChEBI" id="CHEBI:18420"/>
    </ligand>
</feature>
<reference evidence="16 17" key="1">
    <citation type="journal article" date="2018" name="Sci. Rep.">
        <title>Characterisation of pathogen-specific regions and novel effector candidates in Fusarium oxysporum f. sp. cepae.</title>
        <authorList>
            <person name="Armitage A.D."/>
            <person name="Taylor A."/>
            <person name="Sobczyk M.K."/>
            <person name="Baxter L."/>
            <person name="Greenfield B.P."/>
            <person name="Bates H.J."/>
            <person name="Wilson F."/>
            <person name="Jackson A.C."/>
            <person name="Ott S."/>
            <person name="Harrison R.J."/>
            <person name="Clarkson J.P."/>
        </authorList>
    </citation>
    <scope>NUCLEOTIDE SEQUENCE [LARGE SCALE GENOMIC DNA]</scope>
    <source>
        <strain evidence="16 17">Fo_A28</strain>
    </source>
</reference>
<dbReference type="Proteomes" id="UP000285860">
    <property type="component" value="Unassembled WGS sequence"/>
</dbReference>
<comment type="cofactor">
    <cofactor evidence="2">
        <name>thiamine diphosphate</name>
        <dbReference type="ChEBI" id="CHEBI:58937"/>
    </cofactor>
</comment>
<dbReference type="InterPro" id="IPR011766">
    <property type="entry name" value="TPP_enzyme_TPP-bd"/>
</dbReference>
<comment type="cofactor">
    <cofactor evidence="11">
        <name>Mg(2+)</name>
        <dbReference type="ChEBI" id="CHEBI:18420"/>
    </cofactor>
    <text evidence="11">Binds 1 Mg(2+) per subunit.</text>
</comment>
<dbReference type="PANTHER" id="PTHR43452:SF11">
    <property type="entry name" value="PYRUVATE DECARBOXYLASE"/>
    <property type="match status" value="1"/>
</dbReference>
<dbReference type="VEuPathDB" id="FungiDB:FOZG_06232"/>
<dbReference type="InterPro" id="IPR047213">
    <property type="entry name" value="TPP_PYR_PDC_IPDC-like"/>
</dbReference>
<evidence type="ECO:0000256" key="10">
    <source>
        <dbReference type="ARBA" id="ARBA00023239"/>
    </source>
</evidence>
<dbReference type="InterPro" id="IPR029035">
    <property type="entry name" value="DHS-like_NAD/FAD-binding_dom"/>
</dbReference>
<evidence type="ECO:0000256" key="6">
    <source>
        <dbReference type="ARBA" id="ARBA00022723"/>
    </source>
</evidence>
<evidence type="ECO:0000256" key="8">
    <source>
        <dbReference type="ARBA" id="ARBA00022842"/>
    </source>
</evidence>
<feature type="domain" description="Thiamine pyrophosphate enzyme N-terminal TPP-binding" evidence="15">
    <location>
        <begin position="6"/>
        <end position="108"/>
    </location>
</feature>
<evidence type="ECO:0000256" key="11">
    <source>
        <dbReference type="PIRSR" id="PIRSR036565-2"/>
    </source>
</evidence>
<keyword evidence="10" id="KW-0456">Lyase</keyword>
<dbReference type="Pfam" id="PF00205">
    <property type="entry name" value="TPP_enzyme_M"/>
    <property type="match status" value="1"/>
</dbReference>
<evidence type="ECO:0000256" key="5">
    <source>
        <dbReference type="ARBA" id="ARBA00014422"/>
    </source>
</evidence>
<dbReference type="Gene3D" id="3.40.50.970">
    <property type="match status" value="2"/>
</dbReference>
<dbReference type="VEuPathDB" id="FungiDB:HZS61_001786"/>
<dbReference type="Pfam" id="PF02776">
    <property type="entry name" value="TPP_enzyme_N"/>
    <property type="match status" value="1"/>
</dbReference>
<sequence length="585" mass="63863">MEKRTNLVEYLFLRLTQLGVRSVHGVPGDYNLTILDFLEPAGLHWVGNANELNAGYAADGYARVKGISALVTSFGVGELSAINAIGGAYSEKAPVVHIVGTPPTRAQTAGSCLHHSLGDGNLRVFADVYKSFTVAQANLVDAKMAPSLIDEALKQCLLQSRPVYIEIPTDMVGAEISLPSKSIDLTPFGHSEPLENEAVSTLLTKMQQSQKPLILVDGFAARFGIRDELNELVRLTGIPTLTTPFGKSLVDESLPNFHGVFSGLAGDPTHVAWVQSRDLVLHFGPLGSDTNTYGFTAWPNSQVTVVIEKTTVEMSDPPDATSSSRGIYVGSFLNKIIRALKQTFVPQHEPFPPNSGHPRELLQALAPPVPDAKVDQYSFWLRMSHFFRPGDVLMTETGTSSYGGQSFVLPRQTTLINSCIWLSIGYMLAASQGVALAQKDMDKEGSRPQGRTILFEGEGSIQMSAQAISDIIRNKLDIVIFVINNNGYTIERLIHGFNASYNDIQPWRHLEAPNYFGAPLDNEVYPVRVRRVETWGELEMALSDPEIQEGRGLSMVEVVMAMGDAPIALAKFADYLRVRNSTGSS</sequence>
<evidence type="ECO:0000259" key="13">
    <source>
        <dbReference type="Pfam" id="PF00205"/>
    </source>
</evidence>
<dbReference type="InterPro" id="IPR029061">
    <property type="entry name" value="THDP-binding"/>
</dbReference>
<keyword evidence="16" id="KW-0670">Pyruvate</keyword>
<proteinExistence type="inferred from homology"/>
<dbReference type="FunFam" id="3.40.50.970:FF:000019">
    <property type="entry name" value="Pyruvate decarboxylase isozyme"/>
    <property type="match status" value="1"/>
</dbReference>
<evidence type="ECO:0000256" key="3">
    <source>
        <dbReference type="ARBA" id="ARBA00007812"/>
    </source>
</evidence>
<dbReference type="InterPro" id="IPR047214">
    <property type="entry name" value="TPP_PDC_IPDC"/>
</dbReference>
<dbReference type="GO" id="GO:0005634">
    <property type="term" value="C:nucleus"/>
    <property type="evidence" value="ECO:0007669"/>
    <property type="project" value="TreeGrafter"/>
</dbReference>
<dbReference type="Gene3D" id="3.40.50.1220">
    <property type="entry name" value="TPP-binding domain"/>
    <property type="match status" value="1"/>
</dbReference>
<evidence type="ECO:0000256" key="12">
    <source>
        <dbReference type="RuleBase" id="RU362132"/>
    </source>
</evidence>
<keyword evidence="8 11" id="KW-0460">Magnesium</keyword>
<evidence type="ECO:0000313" key="17">
    <source>
        <dbReference type="Proteomes" id="UP000285860"/>
    </source>
</evidence>
<dbReference type="GO" id="GO:0000949">
    <property type="term" value="P:aromatic amino acid family catabolic process to alcohol via Ehrlich pathway"/>
    <property type="evidence" value="ECO:0007669"/>
    <property type="project" value="TreeGrafter"/>
</dbReference>
<dbReference type="CDD" id="cd07038">
    <property type="entry name" value="TPP_PYR_PDC_IPDC_like"/>
    <property type="match status" value="1"/>
</dbReference>
<evidence type="ECO:0000256" key="9">
    <source>
        <dbReference type="ARBA" id="ARBA00023052"/>
    </source>
</evidence>
<accession>A0A420PGS6</accession>
<dbReference type="VEuPathDB" id="FungiDB:FOMG_16539"/>
<feature type="binding site" evidence="11">
    <location>
        <position position="487"/>
    </location>
    <ligand>
        <name>Mg(2+)</name>
        <dbReference type="ChEBI" id="CHEBI:18420"/>
    </ligand>
</feature>
<name>A0A420PGS6_FUSOX</name>
<dbReference type="GO" id="GO:0000287">
    <property type="term" value="F:magnesium ion binding"/>
    <property type="evidence" value="ECO:0007669"/>
    <property type="project" value="InterPro"/>
</dbReference>
<evidence type="ECO:0000259" key="14">
    <source>
        <dbReference type="Pfam" id="PF02775"/>
    </source>
</evidence>
<dbReference type="GO" id="GO:0005829">
    <property type="term" value="C:cytosol"/>
    <property type="evidence" value="ECO:0007669"/>
    <property type="project" value="TreeGrafter"/>
</dbReference>
<dbReference type="VEuPathDB" id="FungiDB:FOXG_15206"/>
<organism evidence="16 17">
    <name type="scientific">Fusarium oxysporum</name>
    <name type="common">Fusarium vascular wilt</name>
    <dbReference type="NCBI Taxonomy" id="5507"/>
    <lineage>
        <taxon>Eukaryota</taxon>
        <taxon>Fungi</taxon>
        <taxon>Dikarya</taxon>
        <taxon>Ascomycota</taxon>
        <taxon>Pezizomycotina</taxon>
        <taxon>Sordariomycetes</taxon>
        <taxon>Hypocreomycetidae</taxon>
        <taxon>Hypocreales</taxon>
        <taxon>Nectriaceae</taxon>
        <taxon>Fusarium</taxon>
        <taxon>Fusarium oxysporum species complex</taxon>
    </lineage>
</organism>
<dbReference type="GO" id="GO:0004737">
    <property type="term" value="F:pyruvate decarboxylase activity"/>
    <property type="evidence" value="ECO:0007669"/>
    <property type="project" value="UniProtKB-EC"/>
</dbReference>
<evidence type="ECO:0000259" key="15">
    <source>
        <dbReference type="Pfam" id="PF02776"/>
    </source>
</evidence>